<accession>A0A2M4D7V5</accession>
<reference evidence="1" key="1">
    <citation type="submission" date="2018-01" db="EMBL/GenBank/DDBJ databases">
        <title>An insight into the sialome of Amazonian anophelines.</title>
        <authorList>
            <person name="Ribeiro J.M."/>
            <person name="Scarpassa V."/>
            <person name="Calvo E."/>
        </authorList>
    </citation>
    <scope>NUCLEOTIDE SEQUENCE</scope>
</reference>
<name>A0A2M4D7V5_ANODA</name>
<evidence type="ECO:0000313" key="1">
    <source>
        <dbReference type="EMBL" id="MBW73629.1"/>
    </source>
</evidence>
<protein>
    <submittedName>
        <fullName evidence="1">Putative secreted protein</fullName>
    </submittedName>
</protein>
<dbReference type="AlphaFoldDB" id="A0A2M4D7V5"/>
<sequence>MLRGPPGRSPPPVCERWSGGFICLFFAVRGLWGGGVHGGWRGGGSVCHIRASLLASKPPSGPGRSRSIHQPVRLVAKTYESRQGVRHCSRGS</sequence>
<dbReference type="EMBL" id="GGFL01009451">
    <property type="protein sequence ID" value="MBW73629.1"/>
    <property type="molecule type" value="Transcribed_RNA"/>
</dbReference>
<proteinExistence type="predicted"/>
<organism evidence="1">
    <name type="scientific">Anopheles darlingi</name>
    <name type="common">Mosquito</name>
    <dbReference type="NCBI Taxonomy" id="43151"/>
    <lineage>
        <taxon>Eukaryota</taxon>
        <taxon>Metazoa</taxon>
        <taxon>Ecdysozoa</taxon>
        <taxon>Arthropoda</taxon>
        <taxon>Hexapoda</taxon>
        <taxon>Insecta</taxon>
        <taxon>Pterygota</taxon>
        <taxon>Neoptera</taxon>
        <taxon>Endopterygota</taxon>
        <taxon>Diptera</taxon>
        <taxon>Nematocera</taxon>
        <taxon>Culicoidea</taxon>
        <taxon>Culicidae</taxon>
        <taxon>Anophelinae</taxon>
        <taxon>Anopheles</taxon>
    </lineage>
</organism>